<feature type="region of interest" description="Disordered" evidence="2">
    <location>
        <begin position="1"/>
        <end position="40"/>
    </location>
</feature>
<dbReference type="InterPro" id="IPR020053">
    <property type="entry name" value="Ribosome-bd_factorA_CS"/>
</dbReference>
<comment type="caution">
    <text evidence="3">The sequence shown here is derived from an EMBL/GenBank/DDBJ whole genome shotgun (WGS) entry which is preliminary data.</text>
</comment>
<sequence>MARKTRDAADAPRRDKKPALPRATKSAPRKGGAEGPSQRQLRVAEEIRHALSAIFAREEFRDPDLFDLKVTVTEVRASPDLQHMTAFVSGLGRDLSPAQLAGLKRIQPFLRSQVAKAVRLRTAPELHFQPDTALEYAMHISKVMQQPVVQQDLAKPAEPTPAEPTPAGTAQATKDSEEP</sequence>
<comment type="function">
    <text evidence="1">One of several proteins that assist in the late maturation steps of the functional core of the 30S ribosomal subunit. Associates with free 30S ribosomal subunits (but not with 30S subunits that are part of 70S ribosomes or polysomes). Required for efficient processing of 16S rRNA. May interact with the 5'-terminal helix region of 16S rRNA.</text>
</comment>
<evidence type="ECO:0000313" key="3">
    <source>
        <dbReference type="EMBL" id="MBU8546394.1"/>
    </source>
</evidence>
<keyword evidence="4" id="KW-1185">Reference proteome</keyword>
<dbReference type="InterPro" id="IPR000238">
    <property type="entry name" value="RbfA"/>
</dbReference>
<dbReference type="EMBL" id="JAERQM010000007">
    <property type="protein sequence ID" value="MBU8546394.1"/>
    <property type="molecule type" value="Genomic_DNA"/>
</dbReference>
<dbReference type="HAMAP" id="MF_00003">
    <property type="entry name" value="RbfA"/>
    <property type="match status" value="1"/>
</dbReference>
<feature type="compositionally biased region" description="Basic and acidic residues" evidence="2">
    <location>
        <begin position="1"/>
        <end position="13"/>
    </location>
</feature>
<name>A0ABS6HCG2_9PROT</name>
<organism evidence="3 4">
    <name type="scientific">Falsiroseomonas oleicola</name>
    <dbReference type="NCBI Taxonomy" id="2801474"/>
    <lineage>
        <taxon>Bacteria</taxon>
        <taxon>Pseudomonadati</taxon>
        <taxon>Pseudomonadota</taxon>
        <taxon>Alphaproteobacteria</taxon>
        <taxon>Acetobacterales</taxon>
        <taxon>Roseomonadaceae</taxon>
        <taxon>Falsiroseomonas</taxon>
    </lineage>
</organism>
<dbReference type="PROSITE" id="PS01319">
    <property type="entry name" value="RBFA"/>
    <property type="match status" value="1"/>
</dbReference>
<dbReference type="Proteomes" id="UP000689967">
    <property type="component" value="Unassembled WGS sequence"/>
</dbReference>
<keyword evidence="1" id="KW-0690">Ribosome biogenesis</keyword>
<evidence type="ECO:0000256" key="1">
    <source>
        <dbReference type="HAMAP-Rule" id="MF_00003"/>
    </source>
</evidence>
<evidence type="ECO:0000256" key="2">
    <source>
        <dbReference type="SAM" id="MobiDB-lite"/>
    </source>
</evidence>
<comment type="subcellular location">
    <subcellularLocation>
        <location evidence="1">Cytoplasm</location>
    </subcellularLocation>
</comment>
<dbReference type="RefSeq" id="WP_216878404.1">
    <property type="nucleotide sequence ID" value="NZ_JAERQM010000007.1"/>
</dbReference>
<keyword evidence="1" id="KW-0963">Cytoplasm</keyword>
<comment type="subunit">
    <text evidence="1">Monomer. Binds 30S ribosomal subunits, but not 50S ribosomal subunits or 70S ribosomes.</text>
</comment>
<dbReference type="PANTHER" id="PTHR33515:SF1">
    <property type="entry name" value="RIBOSOME-BINDING FACTOR A, CHLOROPLASTIC-RELATED"/>
    <property type="match status" value="1"/>
</dbReference>
<accession>A0ABS6HCG2</accession>
<proteinExistence type="inferred from homology"/>
<evidence type="ECO:0000313" key="4">
    <source>
        <dbReference type="Proteomes" id="UP000689967"/>
    </source>
</evidence>
<dbReference type="NCBIfam" id="TIGR00082">
    <property type="entry name" value="rbfA"/>
    <property type="match status" value="1"/>
</dbReference>
<comment type="similarity">
    <text evidence="1">Belongs to the RbfA family.</text>
</comment>
<dbReference type="PANTHER" id="PTHR33515">
    <property type="entry name" value="RIBOSOME-BINDING FACTOR A, CHLOROPLASTIC-RELATED"/>
    <property type="match status" value="1"/>
</dbReference>
<dbReference type="Pfam" id="PF02033">
    <property type="entry name" value="RBFA"/>
    <property type="match status" value="1"/>
</dbReference>
<reference evidence="3 4" key="1">
    <citation type="submission" date="2021-01" db="EMBL/GenBank/DDBJ databases">
        <title>Roseomonas sp. nov, a bacterium isolated from an oil production mixture in Yumen Oilfield.</title>
        <authorList>
            <person name="Wu D."/>
        </authorList>
    </citation>
    <scope>NUCLEOTIDE SEQUENCE [LARGE SCALE GENOMIC DNA]</scope>
    <source>
        <strain evidence="3 4">ROY-5-3</strain>
    </source>
</reference>
<feature type="region of interest" description="Disordered" evidence="2">
    <location>
        <begin position="149"/>
        <end position="179"/>
    </location>
</feature>
<gene>
    <name evidence="1 3" type="primary">rbfA</name>
    <name evidence="3" type="ORF">JJQ90_21920</name>
</gene>
<dbReference type="NCBIfam" id="NF001802">
    <property type="entry name" value="PRK00521.2-5"/>
    <property type="match status" value="1"/>
</dbReference>
<protein>
    <recommendedName>
        <fullName evidence="1">Ribosome-binding factor A</fullName>
    </recommendedName>
</protein>